<organism evidence="1">
    <name type="scientific">marine metagenome</name>
    <dbReference type="NCBI Taxonomy" id="408172"/>
    <lineage>
        <taxon>unclassified sequences</taxon>
        <taxon>metagenomes</taxon>
        <taxon>ecological metagenomes</taxon>
    </lineage>
</organism>
<feature type="non-terminal residue" evidence="1">
    <location>
        <position position="23"/>
    </location>
</feature>
<protein>
    <submittedName>
        <fullName evidence="1">Uncharacterized protein</fullName>
    </submittedName>
</protein>
<sequence length="23" mass="2530">MVDLFQTLAEAPDHVLQMIGTSL</sequence>
<reference evidence="1" key="1">
    <citation type="submission" date="2018-05" db="EMBL/GenBank/DDBJ databases">
        <authorList>
            <person name="Lanie J.A."/>
            <person name="Ng W.-L."/>
            <person name="Kazmierczak K.M."/>
            <person name="Andrzejewski T.M."/>
            <person name="Davidsen T.M."/>
            <person name="Wayne K.J."/>
            <person name="Tettelin H."/>
            <person name="Glass J.I."/>
            <person name="Rusch D."/>
            <person name="Podicherti R."/>
            <person name="Tsui H.-C.T."/>
            <person name="Winkler M.E."/>
        </authorList>
    </citation>
    <scope>NUCLEOTIDE SEQUENCE</scope>
</reference>
<dbReference type="AlphaFoldDB" id="A0A382LSN4"/>
<gene>
    <name evidence="1" type="ORF">METZ01_LOCUS290926</name>
</gene>
<evidence type="ECO:0000313" key="1">
    <source>
        <dbReference type="EMBL" id="SVC38072.1"/>
    </source>
</evidence>
<dbReference type="EMBL" id="UINC01088117">
    <property type="protein sequence ID" value="SVC38072.1"/>
    <property type="molecule type" value="Genomic_DNA"/>
</dbReference>
<accession>A0A382LSN4</accession>
<proteinExistence type="predicted"/>
<name>A0A382LSN4_9ZZZZ</name>